<evidence type="ECO:0000313" key="3">
    <source>
        <dbReference type="Proteomes" id="UP000607653"/>
    </source>
</evidence>
<feature type="compositionally biased region" description="Basic and acidic residues" evidence="1">
    <location>
        <begin position="29"/>
        <end position="54"/>
    </location>
</feature>
<dbReference type="Proteomes" id="UP000607653">
    <property type="component" value="Unassembled WGS sequence"/>
</dbReference>
<dbReference type="AlphaFoldDB" id="A0A822YUV5"/>
<accession>A0A822YUV5</accession>
<evidence type="ECO:0000313" key="2">
    <source>
        <dbReference type="EMBL" id="DAD33028.1"/>
    </source>
</evidence>
<comment type="caution">
    <text evidence="2">The sequence shown here is derived from an EMBL/GenBank/DDBJ whole genome shotgun (WGS) entry which is preliminary data.</text>
</comment>
<sequence length="199" mass="22743">MKGERIVDEEGWEGSDKRKHRSSKSRKHSNAEETEKWDSSGKRKSLGDRNESRKRSGGSNRAGSEDEDEYDTRKKQMKKNQVKRIQAMGIKIENQKAVERGEMLQGAKGMAQLRKGRGSRQGKQVQNLQLMKVLRAKAEASWKILMMASLKRCRIEIPGILKEMRAVGRKAVDLASRRETQGEDGMILSQLEKQKKETM</sequence>
<feature type="region of interest" description="Disordered" evidence="1">
    <location>
        <begin position="177"/>
        <end position="199"/>
    </location>
</feature>
<gene>
    <name evidence="2" type="ORF">HUJ06_011879</name>
</gene>
<keyword evidence="3" id="KW-1185">Reference proteome</keyword>
<proteinExistence type="predicted"/>
<name>A0A822YUV5_NELNU</name>
<feature type="region of interest" description="Disordered" evidence="1">
    <location>
        <begin position="1"/>
        <end position="82"/>
    </location>
</feature>
<reference evidence="2 3" key="1">
    <citation type="journal article" date="2020" name="Mol. Biol. Evol.">
        <title>Distinct Expression and Methylation Patterns for Genes with Different Fates following a Single Whole-Genome Duplication in Flowering Plants.</title>
        <authorList>
            <person name="Shi T."/>
            <person name="Rahmani R.S."/>
            <person name="Gugger P.F."/>
            <person name="Wang M."/>
            <person name="Li H."/>
            <person name="Zhang Y."/>
            <person name="Li Z."/>
            <person name="Wang Q."/>
            <person name="Van de Peer Y."/>
            <person name="Marchal K."/>
            <person name="Chen J."/>
        </authorList>
    </citation>
    <scope>NUCLEOTIDE SEQUENCE [LARGE SCALE GENOMIC DNA]</scope>
    <source>
        <tissue evidence="2">Leaf</tissue>
    </source>
</reference>
<dbReference type="EMBL" id="DUZY01000003">
    <property type="protein sequence ID" value="DAD33028.1"/>
    <property type="molecule type" value="Genomic_DNA"/>
</dbReference>
<protein>
    <submittedName>
        <fullName evidence="2">Uncharacterized protein</fullName>
    </submittedName>
</protein>
<organism evidence="2 3">
    <name type="scientific">Nelumbo nucifera</name>
    <name type="common">Sacred lotus</name>
    <dbReference type="NCBI Taxonomy" id="4432"/>
    <lineage>
        <taxon>Eukaryota</taxon>
        <taxon>Viridiplantae</taxon>
        <taxon>Streptophyta</taxon>
        <taxon>Embryophyta</taxon>
        <taxon>Tracheophyta</taxon>
        <taxon>Spermatophyta</taxon>
        <taxon>Magnoliopsida</taxon>
        <taxon>Proteales</taxon>
        <taxon>Nelumbonaceae</taxon>
        <taxon>Nelumbo</taxon>
    </lineage>
</organism>
<feature type="compositionally biased region" description="Basic residues" evidence="1">
    <location>
        <begin position="17"/>
        <end position="28"/>
    </location>
</feature>
<evidence type="ECO:0000256" key="1">
    <source>
        <dbReference type="SAM" id="MobiDB-lite"/>
    </source>
</evidence>